<dbReference type="InterPro" id="IPR005018">
    <property type="entry name" value="DOMON_domain"/>
</dbReference>
<feature type="domain" description="Cytochrome b561" evidence="14">
    <location>
        <begin position="172"/>
        <end position="372"/>
    </location>
</feature>
<dbReference type="Pfam" id="PF04526">
    <property type="entry name" value="DUF568"/>
    <property type="match status" value="1"/>
</dbReference>
<evidence type="ECO:0000259" key="14">
    <source>
        <dbReference type="PROSITE" id="PS50939"/>
    </source>
</evidence>
<feature type="chain" id="PRO_5008508514" evidence="12">
    <location>
        <begin position="28"/>
        <end position="397"/>
    </location>
</feature>
<comment type="caution">
    <text evidence="15">The sequence shown here is derived from an EMBL/GenBank/DDBJ whole genome shotgun (WGS) entry which is preliminary data.</text>
</comment>
<feature type="binding site" description="axial binding residue" evidence="10">
    <location>
        <position position="317"/>
    </location>
    <ligand>
        <name>heme b</name>
        <dbReference type="ChEBI" id="CHEBI:60344"/>
        <label>1</label>
    </ligand>
    <ligandPart>
        <name>Fe</name>
        <dbReference type="ChEBI" id="CHEBI:18248"/>
    </ligandPart>
</feature>
<keyword evidence="3 11" id="KW-0812">Transmembrane</keyword>
<evidence type="ECO:0000256" key="1">
    <source>
        <dbReference type="ARBA" id="ARBA00004141"/>
    </source>
</evidence>
<evidence type="ECO:0000256" key="12">
    <source>
        <dbReference type="SAM" id="SignalP"/>
    </source>
</evidence>
<feature type="binding site" description="axial binding residue" evidence="10">
    <location>
        <position position="281"/>
    </location>
    <ligand>
        <name>heme b</name>
        <dbReference type="ChEBI" id="CHEBI:60344"/>
        <label>1</label>
    </ligand>
    <ligandPart>
        <name>Fe</name>
        <dbReference type="ChEBI" id="CHEBI:18248"/>
    </ligandPart>
</feature>
<keyword evidence="10" id="KW-0408">Iron</keyword>
<comment type="function">
    <text evidence="9">May act as a catecholamine-responsive trans-membrane electron transporter.</text>
</comment>
<dbReference type="CDD" id="cd09629">
    <property type="entry name" value="DOMON_CIL1_like"/>
    <property type="match status" value="1"/>
</dbReference>
<feature type="signal peptide" evidence="12">
    <location>
        <begin position="1"/>
        <end position="27"/>
    </location>
</feature>
<dbReference type="Gene3D" id="1.20.120.1770">
    <property type="match status" value="1"/>
</dbReference>
<dbReference type="InterPro" id="IPR006593">
    <property type="entry name" value="Cyt_b561/ferric_Rdtase_TM"/>
</dbReference>
<feature type="domain" description="DOMON" evidence="13">
    <location>
        <begin position="52"/>
        <end position="165"/>
    </location>
</feature>
<evidence type="ECO:0000256" key="8">
    <source>
        <dbReference type="ARBA" id="ARBA00023136"/>
    </source>
</evidence>
<keyword evidence="8 11" id="KW-0472">Membrane</keyword>
<dbReference type="PANTHER" id="PTHR23130">
    <property type="entry name" value="CYTOCHROME B561 AND DOMON DOMAIN-CONTAINING PROTEIN"/>
    <property type="match status" value="1"/>
</dbReference>
<comment type="subcellular location">
    <subcellularLocation>
        <location evidence="1">Membrane</location>
        <topology evidence="1">Multi-pass membrane protein</topology>
    </subcellularLocation>
</comment>
<reference evidence="15 16" key="1">
    <citation type="journal article" date="2016" name="DNA Res.">
        <title>The draft genome of MD-2 pineapple using hybrid error correction of long reads.</title>
        <authorList>
            <person name="Redwan R.M."/>
            <person name="Saidin A."/>
            <person name="Kumar S.V."/>
        </authorList>
    </citation>
    <scope>NUCLEOTIDE SEQUENCE [LARGE SCALE GENOMIC DNA]</scope>
    <source>
        <strain evidence="16">cv. MD2</strain>
        <tissue evidence="15">Leaf</tissue>
    </source>
</reference>
<dbReference type="Pfam" id="PF03188">
    <property type="entry name" value="Cytochrom_B561"/>
    <property type="match status" value="1"/>
</dbReference>
<dbReference type="PROSITE" id="PS50939">
    <property type="entry name" value="CYTOCHROME_B561"/>
    <property type="match status" value="1"/>
</dbReference>
<feature type="binding site" description="axial binding residue" evidence="10">
    <location>
        <position position="248"/>
    </location>
    <ligand>
        <name>heme b</name>
        <dbReference type="ChEBI" id="CHEBI:60344"/>
        <label>1</label>
    </ligand>
    <ligandPart>
        <name>Fe</name>
        <dbReference type="ChEBI" id="CHEBI:18248"/>
    </ligandPart>
</feature>
<keyword evidence="5 12" id="KW-0732">Signal</keyword>
<dbReference type="EMBL" id="LSRQ01000488">
    <property type="protein sequence ID" value="OAY82473.1"/>
    <property type="molecule type" value="Genomic_DNA"/>
</dbReference>
<gene>
    <name evidence="15" type="ORF">ACMD2_07475</name>
</gene>
<evidence type="ECO:0000256" key="2">
    <source>
        <dbReference type="ARBA" id="ARBA00022448"/>
    </source>
</evidence>
<dbReference type="CDD" id="cd08760">
    <property type="entry name" value="Cyt_b561_FRRS1_like"/>
    <property type="match status" value="1"/>
</dbReference>
<dbReference type="PROSITE" id="PS50836">
    <property type="entry name" value="DOMON"/>
    <property type="match status" value="1"/>
</dbReference>
<keyword evidence="6" id="KW-0249">Electron transport</keyword>
<feature type="transmembrane region" description="Helical" evidence="11">
    <location>
        <begin position="213"/>
        <end position="231"/>
    </location>
</feature>
<dbReference type="InterPro" id="IPR017214">
    <property type="entry name" value="UCP037471"/>
</dbReference>
<dbReference type="Proteomes" id="UP000092600">
    <property type="component" value="Unassembled WGS sequence"/>
</dbReference>
<evidence type="ECO:0000313" key="15">
    <source>
        <dbReference type="EMBL" id="OAY82473.1"/>
    </source>
</evidence>
<keyword evidence="2" id="KW-0813">Transport</keyword>
<dbReference type="SMART" id="SM00665">
    <property type="entry name" value="B561"/>
    <property type="match status" value="1"/>
</dbReference>
<organism evidence="15 16">
    <name type="scientific">Ananas comosus</name>
    <name type="common">Pineapple</name>
    <name type="synonym">Ananas ananas</name>
    <dbReference type="NCBI Taxonomy" id="4615"/>
    <lineage>
        <taxon>Eukaryota</taxon>
        <taxon>Viridiplantae</taxon>
        <taxon>Streptophyta</taxon>
        <taxon>Embryophyta</taxon>
        <taxon>Tracheophyta</taxon>
        <taxon>Spermatophyta</taxon>
        <taxon>Magnoliopsida</taxon>
        <taxon>Liliopsida</taxon>
        <taxon>Poales</taxon>
        <taxon>Bromeliaceae</taxon>
        <taxon>Bromelioideae</taxon>
        <taxon>Ananas</taxon>
    </lineage>
</organism>
<dbReference type="GO" id="GO:0046872">
    <property type="term" value="F:metal ion binding"/>
    <property type="evidence" value="ECO:0007669"/>
    <property type="project" value="UniProtKB-KW"/>
</dbReference>
<protein>
    <submittedName>
        <fullName evidence="15">Cytochrome b561 and DOMON domain-containing protein</fullName>
    </submittedName>
</protein>
<evidence type="ECO:0000256" key="5">
    <source>
        <dbReference type="ARBA" id="ARBA00022729"/>
    </source>
</evidence>
<dbReference type="PANTHER" id="PTHR23130:SF195">
    <property type="entry name" value="CYTOCHROME B561 AND DOMON DOMAIN-CONTAINING PROTEIN"/>
    <property type="match status" value="1"/>
</dbReference>
<keyword evidence="4 10" id="KW-0479">Metal-binding</keyword>
<feature type="transmembrane region" description="Helical" evidence="11">
    <location>
        <begin position="284"/>
        <end position="301"/>
    </location>
</feature>
<evidence type="ECO:0000256" key="11">
    <source>
        <dbReference type="SAM" id="Phobius"/>
    </source>
</evidence>
<evidence type="ECO:0000256" key="6">
    <source>
        <dbReference type="ARBA" id="ARBA00022982"/>
    </source>
</evidence>
<evidence type="ECO:0000313" key="16">
    <source>
        <dbReference type="Proteomes" id="UP000092600"/>
    </source>
</evidence>
<proteinExistence type="predicted"/>
<feature type="transmembrane region" description="Helical" evidence="11">
    <location>
        <begin position="313"/>
        <end position="333"/>
    </location>
</feature>
<feature type="transmembrane region" description="Helical" evidence="11">
    <location>
        <begin position="345"/>
        <end position="371"/>
    </location>
</feature>
<dbReference type="FunFam" id="1.20.120.1770:FF:000007">
    <property type="entry name" value="Cytochrome b561 and DOMON domain-containing protein"/>
    <property type="match status" value="1"/>
</dbReference>
<evidence type="ECO:0000259" key="13">
    <source>
        <dbReference type="PROSITE" id="PS50836"/>
    </source>
</evidence>
<dbReference type="AlphaFoldDB" id="A0A199VZR0"/>
<dbReference type="GO" id="GO:0016020">
    <property type="term" value="C:membrane"/>
    <property type="evidence" value="ECO:0007669"/>
    <property type="project" value="UniProtKB-SubCell"/>
</dbReference>
<dbReference type="PIRSF" id="PIRSF037471">
    <property type="entry name" value="UCP037471"/>
    <property type="match status" value="1"/>
</dbReference>
<dbReference type="STRING" id="4615.A0A199VZR0"/>
<dbReference type="InterPro" id="IPR045265">
    <property type="entry name" value="AIR12_DOMON"/>
</dbReference>
<evidence type="ECO:0000256" key="10">
    <source>
        <dbReference type="PIRSR" id="PIRSR037471-1"/>
    </source>
</evidence>
<name>A0A199VZR0_ANACO</name>
<accession>A0A199VZR0</accession>
<dbReference type="PROSITE" id="PS51257">
    <property type="entry name" value="PROKAR_LIPOPROTEIN"/>
    <property type="match status" value="1"/>
</dbReference>
<evidence type="ECO:0000256" key="4">
    <source>
        <dbReference type="ARBA" id="ARBA00022723"/>
    </source>
</evidence>
<feature type="transmembrane region" description="Helical" evidence="11">
    <location>
        <begin position="243"/>
        <end position="264"/>
    </location>
</feature>
<sequence length="397" mass="42125">MGSLGFRRSLFLLVALLLVAAPWNAAAAAAASCAATTFSNRVFATCSDLPHLAASLHWTYDRAPAALSVAFVAPPAAPSGWVAWAINPTAEGMAGSQALIAFKQPDGAMGVKTYNITGYGPLQESPIAYKATDLAAEYVGGAMRVFAKLILGKGAEEVNHVWQVGSAVSGGSPEKHAFGADNLAAKGKLDLVKGVASASGSGGSVSRERNVHGVLNAVSWGILLPIGAIIARYLKTFKSADPAWFYLHVSCQVIGYGLGVGGWGTGLNLGSKSKGVTYTTHRNIGIALFSLATLQLFALLLRPNKDHKYRFYWNIYHHVVGYAVIILGIINIFKGLKILDPAQKWTTAYIVAICILGAIAFILEIVTWIIVLRRKSSDEKPYIGSTNGQRSVQQPLA</sequence>
<evidence type="ECO:0000256" key="3">
    <source>
        <dbReference type="ARBA" id="ARBA00022692"/>
    </source>
</evidence>
<evidence type="ECO:0000256" key="7">
    <source>
        <dbReference type="ARBA" id="ARBA00022989"/>
    </source>
</evidence>
<feature type="non-terminal residue" evidence="15">
    <location>
        <position position="397"/>
    </location>
</feature>
<feature type="binding site" description="axial binding residue" evidence="10">
    <location>
        <position position="212"/>
    </location>
    <ligand>
        <name>heme b</name>
        <dbReference type="ChEBI" id="CHEBI:60344"/>
        <label>1</label>
    </ligand>
    <ligandPart>
        <name>Fe</name>
        <dbReference type="ChEBI" id="CHEBI:18248"/>
    </ligandPart>
</feature>
<evidence type="ECO:0000256" key="9">
    <source>
        <dbReference type="ARBA" id="ARBA00053871"/>
    </source>
</evidence>
<keyword evidence="7 11" id="KW-1133">Transmembrane helix</keyword>